<dbReference type="GO" id="GO:0006689">
    <property type="term" value="P:ganglioside catabolic process"/>
    <property type="evidence" value="ECO:0007669"/>
    <property type="project" value="InterPro"/>
</dbReference>
<proteinExistence type="predicted"/>
<gene>
    <name evidence="4" type="ORF">KP79_PYT06854</name>
</gene>
<dbReference type="GO" id="GO:0008047">
    <property type="term" value="F:enzyme activator activity"/>
    <property type="evidence" value="ECO:0007669"/>
    <property type="project" value="InterPro"/>
</dbReference>
<feature type="signal peptide" evidence="2">
    <location>
        <begin position="1"/>
        <end position="23"/>
    </location>
</feature>
<sequence length="180" mass="20071">MSPSVFTIASVLVVIYVLCPVSAIYVNNCMRNNPDNILHVREANTNPSNIVAPGNLLVNGNFDILHNVTSELELSVVVKKKIWFVWVTAHRSTHRLCDLLNTEFLEVDGTTACPSQLASAGIPCRCPFTQGRYTLPLSSFNVIKPDGVPYGRYWVKARLRDQDTGDLKACYAVDFRLSRN</sequence>
<protein>
    <submittedName>
        <fullName evidence="4">Ganglioside GM2 activator</fullName>
    </submittedName>
</protein>
<dbReference type="GO" id="GO:0005319">
    <property type="term" value="F:lipid transporter activity"/>
    <property type="evidence" value="ECO:0007669"/>
    <property type="project" value="TreeGrafter"/>
</dbReference>
<evidence type="ECO:0000256" key="1">
    <source>
        <dbReference type="ARBA" id="ARBA00022729"/>
    </source>
</evidence>
<feature type="chain" id="PRO_5013347013" evidence="2">
    <location>
        <begin position="24"/>
        <end position="180"/>
    </location>
</feature>
<evidence type="ECO:0000259" key="3">
    <source>
        <dbReference type="SMART" id="SM00737"/>
    </source>
</evidence>
<keyword evidence="5" id="KW-1185">Reference proteome</keyword>
<dbReference type="InterPro" id="IPR036846">
    <property type="entry name" value="GM2-AP_sf"/>
</dbReference>
<name>A0A210QUR3_MIZYE</name>
<dbReference type="EMBL" id="NEDP02001786">
    <property type="protein sequence ID" value="OWF52488.1"/>
    <property type="molecule type" value="Genomic_DNA"/>
</dbReference>
<dbReference type="GO" id="GO:0009898">
    <property type="term" value="C:cytoplasmic side of plasma membrane"/>
    <property type="evidence" value="ECO:0007669"/>
    <property type="project" value="TreeGrafter"/>
</dbReference>
<evidence type="ECO:0000313" key="4">
    <source>
        <dbReference type="EMBL" id="OWF52488.1"/>
    </source>
</evidence>
<dbReference type="PANTHER" id="PTHR17357:SF0">
    <property type="entry name" value="GANGLIOSIDE GM2 ACTIVATOR"/>
    <property type="match status" value="1"/>
</dbReference>
<evidence type="ECO:0000256" key="2">
    <source>
        <dbReference type="SAM" id="SignalP"/>
    </source>
</evidence>
<dbReference type="InterPro" id="IPR003172">
    <property type="entry name" value="ML_dom"/>
</dbReference>
<comment type="caution">
    <text evidence="4">The sequence shown here is derived from an EMBL/GenBank/DDBJ whole genome shotgun (WGS) entry which is preliminary data.</text>
</comment>
<dbReference type="SUPFAM" id="SSF63707">
    <property type="entry name" value="Ganglioside M2 (gm2) activator"/>
    <property type="match status" value="1"/>
</dbReference>
<dbReference type="PANTHER" id="PTHR17357">
    <property type="entry name" value="GM2 GANGLIOSIDE ACTIVATOR PROTEIN"/>
    <property type="match status" value="1"/>
</dbReference>
<dbReference type="Gene3D" id="2.70.220.10">
    <property type="entry name" value="Ganglioside GM2 activator"/>
    <property type="match status" value="1"/>
</dbReference>
<dbReference type="SMART" id="SM00737">
    <property type="entry name" value="ML"/>
    <property type="match status" value="1"/>
</dbReference>
<feature type="domain" description="MD-2-related lipid-recognition" evidence="3">
    <location>
        <begin position="26"/>
        <end position="175"/>
    </location>
</feature>
<reference evidence="4 5" key="1">
    <citation type="journal article" date="2017" name="Nat. Ecol. Evol.">
        <title>Scallop genome provides insights into evolution of bilaterian karyotype and development.</title>
        <authorList>
            <person name="Wang S."/>
            <person name="Zhang J."/>
            <person name="Jiao W."/>
            <person name="Li J."/>
            <person name="Xun X."/>
            <person name="Sun Y."/>
            <person name="Guo X."/>
            <person name="Huan P."/>
            <person name="Dong B."/>
            <person name="Zhang L."/>
            <person name="Hu X."/>
            <person name="Sun X."/>
            <person name="Wang J."/>
            <person name="Zhao C."/>
            <person name="Wang Y."/>
            <person name="Wang D."/>
            <person name="Huang X."/>
            <person name="Wang R."/>
            <person name="Lv J."/>
            <person name="Li Y."/>
            <person name="Zhang Z."/>
            <person name="Liu B."/>
            <person name="Lu W."/>
            <person name="Hui Y."/>
            <person name="Liang J."/>
            <person name="Zhou Z."/>
            <person name="Hou R."/>
            <person name="Li X."/>
            <person name="Liu Y."/>
            <person name="Li H."/>
            <person name="Ning X."/>
            <person name="Lin Y."/>
            <person name="Zhao L."/>
            <person name="Xing Q."/>
            <person name="Dou J."/>
            <person name="Li Y."/>
            <person name="Mao J."/>
            <person name="Guo H."/>
            <person name="Dou H."/>
            <person name="Li T."/>
            <person name="Mu C."/>
            <person name="Jiang W."/>
            <person name="Fu Q."/>
            <person name="Fu X."/>
            <person name="Miao Y."/>
            <person name="Liu J."/>
            <person name="Yu Q."/>
            <person name="Li R."/>
            <person name="Liao H."/>
            <person name="Li X."/>
            <person name="Kong Y."/>
            <person name="Jiang Z."/>
            <person name="Chourrout D."/>
            <person name="Li R."/>
            <person name="Bao Z."/>
        </authorList>
    </citation>
    <scope>NUCLEOTIDE SEQUENCE [LARGE SCALE GENOMIC DNA]</scope>
    <source>
        <strain evidence="4 5">PY_sf001</strain>
    </source>
</reference>
<organism evidence="4 5">
    <name type="scientific">Mizuhopecten yessoensis</name>
    <name type="common">Japanese scallop</name>
    <name type="synonym">Patinopecten yessoensis</name>
    <dbReference type="NCBI Taxonomy" id="6573"/>
    <lineage>
        <taxon>Eukaryota</taxon>
        <taxon>Metazoa</taxon>
        <taxon>Spiralia</taxon>
        <taxon>Lophotrochozoa</taxon>
        <taxon>Mollusca</taxon>
        <taxon>Bivalvia</taxon>
        <taxon>Autobranchia</taxon>
        <taxon>Pteriomorphia</taxon>
        <taxon>Pectinida</taxon>
        <taxon>Pectinoidea</taxon>
        <taxon>Pectinidae</taxon>
        <taxon>Mizuhopecten</taxon>
    </lineage>
</organism>
<accession>A0A210QUR3</accession>
<keyword evidence="1 2" id="KW-0732">Signal</keyword>
<dbReference type="Pfam" id="PF02221">
    <property type="entry name" value="E1_DerP2_DerF2"/>
    <property type="match status" value="1"/>
</dbReference>
<dbReference type="STRING" id="6573.A0A210QUR3"/>
<dbReference type="OrthoDB" id="6409159at2759"/>
<evidence type="ECO:0000313" key="5">
    <source>
        <dbReference type="Proteomes" id="UP000242188"/>
    </source>
</evidence>
<dbReference type="Proteomes" id="UP000242188">
    <property type="component" value="Unassembled WGS sequence"/>
</dbReference>
<dbReference type="AlphaFoldDB" id="A0A210QUR3"/>
<dbReference type="InterPro" id="IPR028996">
    <property type="entry name" value="GM2-AP"/>
</dbReference>